<keyword evidence="1" id="KW-1133">Transmembrane helix</keyword>
<evidence type="ECO:0000313" key="3">
    <source>
        <dbReference type="Proteomes" id="UP000290189"/>
    </source>
</evidence>
<dbReference type="AlphaFoldDB" id="A0A3P3Y232"/>
<feature type="transmembrane region" description="Helical" evidence="1">
    <location>
        <begin position="180"/>
        <end position="201"/>
    </location>
</feature>
<name>A0A3P3Y232_PLABS</name>
<organism evidence="2 3">
    <name type="scientific">Plasmodiophora brassicae</name>
    <name type="common">Clubroot disease agent</name>
    <dbReference type="NCBI Taxonomy" id="37360"/>
    <lineage>
        <taxon>Eukaryota</taxon>
        <taxon>Sar</taxon>
        <taxon>Rhizaria</taxon>
        <taxon>Endomyxa</taxon>
        <taxon>Phytomyxea</taxon>
        <taxon>Plasmodiophorida</taxon>
        <taxon>Plasmodiophoridae</taxon>
        <taxon>Plasmodiophora</taxon>
    </lineage>
</organism>
<accession>A0A3P3Y232</accession>
<dbReference type="PANTHER" id="PTHR12242:SF1">
    <property type="entry name" value="MYND-TYPE DOMAIN-CONTAINING PROTEIN"/>
    <property type="match status" value="1"/>
</dbReference>
<feature type="transmembrane region" description="Helical" evidence="1">
    <location>
        <begin position="290"/>
        <end position="308"/>
    </location>
</feature>
<protein>
    <submittedName>
        <fullName evidence="2">Uncharacterized protein</fullName>
    </submittedName>
</protein>
<dbReference type="Proteomes" id="UP000290189">
    <property type="component" value="Unassembled WGS sequence"/>
</dbReference>
<dbReference type="PANTHER" id="PTHR12242">
    <property type="entry name" value="OS02G0130600 PROTEIN-RELATED"/>
    <property type="match status" value="1"/>
</dbReference>
<evidence type="ECO:0000256" key="1">
    <source>
        <dbReference type="SAM" id="Phobius"/>
    </source>
</evidence>
<keyword evidence="2" id="KW-0496">Mitochondrion</keyword>
<feature type="transmembrane region" description="Helical" evidence="1">
    <location>
        <begin position="313"/>
        <end position="330"/>
    </location>
</feature>
<sequence>MPRVAGREPNLQTQRALIMLRLQPGPVSVGLAAALQDVVKVSHGVSPGQGVVVHHEPLMGTSPGPVVVASNDRVYLNSAITRLTPDRDTSRTSDPDDGATASVVPVGFRFVVFRVPRRALSFATTSAACPSPSNSPVDGGSSPNRASIKRYRQICLSTTDDFLQMIDPAQLYGFGKRRTILIWTRLLSTILVLYVVVFTVVTDQDPTLYALYATYWLTMLIFLYFALATAISWWQMFKSPPSSTLERIAYVMCELALPFSITVAVGYWGVINPHGVFVNVDREISSIQNHAGMAVLISVDFILSNIVLLHQHVVFGIGLMAFYFVVNAVWTLTTNIPIYNILTWRSKSTIAYVVGSMLLFPIIYLSLASLTAKVRSGATRSRSVSELDDAHKVIPAASMI</sequence>
<geneLocation type="mitochondrion" evidence="2"/>
<dbReference type="GO" id="GO:0016020">
    <property type="term" value="C:membrane"/>
    <property type="evidence" value="ECO:0007669"/>
    <property type="project" value="TreeGrafter"/>
</dbReference>
<gene>
    <name evidence="2" type="ORF">PLBR_LOCUS1454</name>
</gene>
<evidence type="ECO:0000313" key="2">
    <source>
        <dbReference type="EMBL" id="SPQ94239.1"/>
    </source>
</evidence>
<dbReference type="EMBL" id="OVEO01000002">
    <property type="protein sequence ID" value="SPQ94239.1"/>
    <property type="molecule type" value="Genomic_DNA"/>
</dbReference>
<feature type="transmembrane region" description="Helical" evidence="1">
    <location>
        <begin position="350"/>
        <end position="372"/>
    </location>
</feature>
<keyword evidence="1" id="KW-0812">Transmembrane</keyword>
<feature type="transmembrane region" description="Helical" evidence="1">
    <location>
        <begin position="248"/>
        <end position="270"/>
    </location>
</feature>
<feature type="transmembrane region" description="Helical" evidence="1">
    <location>
        <begin position="213"/>
        <end position="236"/>
    </location>
</feature>
<proteinExistence type="predicted"/>
<keyword evidence="1" id="KW-0472">Membrane</keyword>
<reference evidence="2 3" key="1">
    <citation type="submission" date="2018-03" db="EMBL/GenBank/DDBJ databases">
        <authorList>
            <person name="Fogelqvist J."/>
        </authorList>
    </citation>
    <scope>NUCLEOTIDE SEQUENCE [LARGE SCALE GENOMIC DNA]</scope>
</reference>